<organism evidence="2 3">
    <name type="scientific">Perca flavescens</name>
    <name type="common">American yellow perch</name>
    <name type="synonym">Morone flavescens</name>
    <dbReference type="NCBI Taxonomy" id="8167"/>
    <lineage>
        <taxon>Eukaryota</taxon>
        <taxon>Metazoa</taxon>
        <taxon>Chordata</taxon>
        <taxon>Craniata</taxon>
        <taxon>Vertebrata</taxon>
        <taxon>Euteleostomi</taxon>
        <taxon>Actinopterygii</taxon>
        <taxon>Neopterygii</taxon>
        <taxon>Teleostei</taxon>
        <taxon>Neoteleostei</taxon>
        <taxon>Acanthomorphata</taxon>
        <taxon>Eupercaria</taxon>
        <taxon>Perciformes</taxon>
        <taxon>Percoidei</taxon>
        <taxon>Percidae</taxon>
        <taxon>Percinae</taxon>
        <taxon>Perca</taxon>
    </lineage>
</organism>
<comment type="caution">
    <text evidence="2">The sequence shown here is derived from an EMBL/GenBank/DDBJ whole genome shotgun (WGS) entry which is preliminary data.</text>
</comment>
<feature type="compositionally biased region" description="Pro residues" evidence="1">
    <location>
        <begin position="240"/>
        <end position="270"/>
    </location>
</feature>
<evidence type="ECO:0000313" key="3">
    <source>
        <dbReference type="Proteomes" id="UP000295070"/>
    </source>
</evidence>
<name>A0A484CUR7_PERFV</name>
<proteinExistence type="predicted"/>
<feature type="compositionally biased region" description="Polar residues" evidence="1">
    <location>
        <begin position="307"/>
        <end position="322"/>
    </location>
</feature>
<gene>
    <name evidence="2" type="ORF">EPR50_G00113520</name>
</gene>
<evidence type="ECO:0000313" key="2">
    <source>
        <dbReference type="EMBL" id="TDH06463.1"/>
    </source>
</evidence>
<feature type="region of interest" description="Disordered" evidence="1">
    <location>
        <begin position="230"/>
        <end position="273"/>
    </location>
</feature>
<reference evidence="2 3" key="1">
    <citation type="submission" date="2019-01" db="EMBL/GenBank/DDBJ databases">
        <title>A chromosome-scale genome assembly of the yellow perch, Perca flavescens.</title>
        <authorList>
            <person name="Feron R."/>
            <person name="Morvezen R."/>
            <person name="Bestin A."/>
            <person name="Haffray P."/>
            <person name="Klopp C."/>
            <person name="Zahm M."/>
            <person name="Cabau C."/>
            <person name="Roques C."/>
            <person name="Donnadieu C."/>
            <person name="Bouchez O."/>
            <person name="Christie M."/>
            <person name="Larson W."/>
            <person name="Guiguen Y."/>
        </authorList>
    </citation>
    <scope>NUCLEOTIDE SEQUENCE [LARGE SCALE GENOMIC DNA]</scope>
    <source>
        <strain evidence="2">YP-PL-M2</strain>
        <tissue evidence="2">Blood</tissue>
    </source>
</reference>
<feature type="region of interest" description="Disordered" evidence="1">
    <location>
        <begin position="388"/>
        <end position="407"/>
    </location>
</feature>
<dbReference type="AlphaFoldDB" id="A0A484CUR7"/>
<sequence length="522" mass="58664">MKPCPLCRDSYANRPQHLGDFHCVTDGTERRLLLGMASGRYAVPLGCPVTPCHGQKYIRLDRHLKALHDMTKEDIKLILEESRRKEIASQLSAIRETKQQAGSASQRPAPKKHKKDFEYLIAMFEKRNLKRDKLQFRRTVKRFRRFVRYMWGVGSTPPSHLMFLSKTRRVIRWIAKQKMKRLAQTRGYLVDILRFLVFLRREGFSQVCLSAAKMRSLERLLKQELSTLPQQTGTHHLADGPPPHSQPPPTTSESPTPPLPSGSPVPPPQPQTHLPVLTEVSQVEHTPVPDDQLSTIPKQTGTHHLAEVQSNEFASGPSTTPASEDSRDDNSDDSASGTPEGDDQSDYRVCETSDTNEQSEESTSEYRSSSAEEESDHNARQALQSRVAMDSTETASPPDTLIPSEDRPFLPPVVIQRIIEEMPSMEMAMLGVFNRVTKTFQELAKPFCPSIYINDSLAGDLNLQKDSLIHTSVGKIYKTAGSSSGLALRLKSLSNRSNWLSARLVMRHVAHSRYLIEEVSLA</sequence>
<protein>
    <submittedName>
        <fullName evidence="2">Uncharacterized protein</fullName>
    </submittedName>
</protein>
<dbReference type="Proteomes" id="UP000295070">
    <property type="component" value="Chromosome 11"/>
</dbReference>
<accession>A0A484CUR7</accession>
<evidence type="ECO:0000256" key="1">
    <source>
        <dbReference type="SAM" id="MobiDB-lite"/>
    </source>
</evidence>
<feature type="region of interest" description="Disordered" evidence="1">
    <location>
        <begin position="94"/>
        <end position="113"/>
    </location>
</feature>
<keyword evidence="3" id="KW-1185">Reference proteome</keyword>
<feature type="region of interest" description="Disordered" evidence="1">
    <location>
        <begin position="307"/>
        <end position="381"/>
    </location>
</feature>
<dbReference type="EMBL" id="SCKG01000011">
    <property type="protein sequence ID" value="TDH06463.1"/>
    <property type="molecule type" value="Genomic_DNA"/>
</dbReference>